<keyword evidence="2" id="KW-1185">Reference proteome</keyword>
<accession>K0TE20</accession>
<dbReference type="Proteomes" id="UP000266841">
    <property type="component" value="Unassembled WGS sequence"/>
</dbReference>
<dbReference type="EMBL" id="AGNL01010828">
    <property type="protein sequence ID" value="EJK68797.1"/>
    <property type="molecule type" value="Genomic_DNA"/>
</dbReference>
<reference evidence="1 2" key="1">
    <citation type="journal article" date="2012" name="Genome Biol.">
        <title>Genome and low-iron response of an oceanic diatom adapted to chronic iron limitation.</title>
        <authorList>
            <person name="Lommer M."/>
            <person name="Specht M."/>
            <person name="Roy A.S."/>
            <person name="Kraemer L."/>
            <person name="Andreson R."/>
            <person name="Gutowska M.A."/>
            <person name="Wolf J."/>
            <person name="Bergner S.V."/>
            <person name="Schilhabel M.B."/>
            <person name="Klostermeier U.C."/>
            <person name="Beiko R.G."/>
            <person name="Rosenstiel P."/>
            <person name="Hippler M."/>
            <person name="Laroche J."/>
        </authorList>
    </citation>
    <scope>NUCLEOTIDE SEQUENCE [LARGE SCALE GENOMIC DNA]</scope>
    <source>
        <strain evidence="1 2">CCMP1005</strain>
    </source>
</reference>
<protein>
    <submittedName>
        <fullName evidence="1">Uncharacterized protein</fullName>
    </submittedName>
</protein>
<sequence length="223" mass="24737">MANTAVYSSIIYHLLFVAESGQNQHMAMALGPVIHQYQTDGQVQGIGGWRTSMRTISIRPTAGGPVVEATIVLGISRILSTGYPYLRTANKEIGMERQERCPGVDIRGDLLLEEERSADRSSSGVIQLLAGCTIHDTCAKNAQSAHQRAPLGLVQLRYFFILRESAPIEPVPQHLHLRYKESHGDPHNGQQSAVRRVGRFAARDRRADIREEIDAEPVRANFD</sequence>
<comment type="caution">
    <text evidence="1">The sequence shown here is derived from an EMBL/GenBank/DDBJ whole genome shotgun (WGS) entry which is preliminary data.</text>
</comment>
<name>K0TE20_THAOC</name>
<gene>
    <name evidence="1" type="ORF">THAOC_09995</name>
</gene>
<organism evidence="1 2">
    <name type="scientific">Thalassiosira oceanica</name>
    <name type="common">Marine diatom</name>
    <dbReference type="NCBI Taxonomy" id="159749"/>
    <lineage>
        <taxon>Eukaryota</taxon>
        <taxon>Sar</taxon>
        <taxon>Stramenopiles</taxon>
        <taxon>Ochrophyta</taxon>
        <taxon>Bacillariophyta</taxon>
        <taxon>Coscinodiscophyceae</taxon>
        <taxon>Thalassiosirophycidae</taxon>
        <taxon>Thalassiosirales</taxon>
        <taxon>Thalassiosiraceae</taxon>
        <taxon>Thalassiosira</taxon>
    </lineage>
</organism>
<evidence type="ECO:0000313" key="1">
    <source>
        <dbReference type="EMBL" id="EJK68797.1"/>
    </source>
</evidence>
<dbReference type="AlphaFoldDB" id="K0TE20"/>
<evidence type="ECO:0000313" key="2">
    <source>
        <dbReference type="Proteomes" id="UP000266841"/>
    </source>
</evidence>
<proteinExistence type="predicted"/>